<dbReference type="STRING" id="1520.LF65_00555"/>
<dbReference type="GO" id="GO:0006412">
    <property type="term" value="P:translation"/>
    <property type="evidence" value="ECO:0007669"/>
    <property type="project" value="TreeGrafter"/>
</dbReference>
<keyword evidence="3" id="KW-0687">Ribonucleoprotein</keyword>
<dbReference type="Pfam" id="PF00575">
    <property type="entry name" value="S1"/>
    <property type="match status" value="3"/>
</dbReference>
<feature type="domain" description="S1 motif" evidence="4">
    <location>
        <begin position="197"/>
        <end position="265"/>
    </location>
</feature>
<dbReference type="InterPro" id="IPR003029">
    <property type="entry name" value="S1_domain"/>
</dbReference>
<dbReference type="RefSeq" id="WP_041893911.1">
    <property type="nucleotide sequence ID" value="NZ_CP010086.2"/>
</dbReference>
<reference evidence="6" key="1">
    <citation type="submission" date="2014-12" db="EMBL/GenBank/DDBJ databases">
        <title>Genome sequence of Clostridium beijerinckii strain 59B.</title>
        <authorList>
            <person name="Little G.T."/>
            <person name="Minton N.P."/>
        </authorList>
    </citation>
    <scope>NUCLEOTIDE SEQUENCE [LARGE SCALE GENOMIC DNA]</scope>
    <source>
        <strain evidence="6">59B</strain>
    </source>
</reference>
<accession>A0A0B5QG49</accession>
<dbReference type="PRINTS" id="PR00681">
    <property type="entry name" value="RIBOSOMALS1"/>
</dbReference>
<dbReference type="OrthoDB" id="9804077at2"/>
<evidence type="ECO:0000313" key="5">
    <source>
        <dbReference type="EMBL" id="AJG97191.1"/>
    </source>
</evidence>
<evidence type="ECO:0000256" key="1">
    <source>
        <dbReference type="ARBA" id="ARBA00006767"/>
    </source>
</evidence>
<dbReference type="SUPFAM" id="SSF50249">
    <property type="entry name" value="Nucleic acid-binding proteins"/>
    <property type="match status" value="3"/>
</dbReference>
<dbReference type="NCBIfam" id="NF005208">
    <property type="entry name" value="PRK06676.1"/>
    <property type="match status" value="1"/>
</dbReference>
<dbReference type="EMBL" id="CP010086">
    <property type="protein sequence ID" value="AJG97191.1"/>
    <property type="molecule type" value="Genomic_DNA"/>
</dbReference>
<dbReference type="PROSITE" id="PS50126">
    <property type="entry name" value="S1"/>
    <property type="match status" value="3"/>
</dbReference>
<dbReference type="AlphaFoldDB" id="A0A0B5QG49"/>
<sequence>MSNGELESNMSELLNQYDVKRLNRGDVLKGKVIDVNDKEVSVNIDYAFDGLIAKEEVSIDDRDPMEVVSKDDEIYVYVISPNDGEGYVELSLIKALEIKDREELSECFKEKKNIKVHVKEETKGGVIAYYGNVRVFIPGSLASRERIELSSLVGRDLDVRITELDFKNKKVIASRRIIEEEEYNKNKKNIWDNLKEGEKRNGVVKKIVKFGAFVDIGGVEGLIHLSDLSWERVNKPEDIVKEGDNVEVFIGNVDRKNERLSLILKDVTKEPWTVHGKDINEGDIFEGKVIRLTTFGAFVELFDGIEGLVHITEITDEHIAKPSDVLEANQKVKVKVLSVNREEKRIALSIKEAVETNKEYLDYIDNSDESGTSLGDLLKGFKFE</sequence>
<dbReference type="PANTHER" id="PTHR10724">
    <property type="entry name" value="30S RIBOSOMAL PROTEIN S1"/>
    <property type="match status" value="1"/>
</dbReference>
<dbReference type="InterPro" id="IPR035104">
    <property type="entry name" value="Ribosomal_protein_S1-like"/>
</dbReference>
<dbReference type="GO" id="GO:0003735">
    <property type="term" value="F:structural constituent of ribosome"/>
    <property type="evidence" value="ECO:0007669"/>
    <property type="project" value="TreeGrafter"/>
</dbReference>
<dbReference type="CDD" id="cd05687">
    <property type="entry name" value="S1_RPS1_repeat_ec1_hs1"/>
    <property type="match status" value="1"/>
</dbReference>
<dbReference type="Gene3D" id="2.40.50.140">
    <property type="entry name" value="Nucleic acid-binding proteins"/>
    <property type="match status" value="3"/>
</dbReference>
<organism evidence="5 6">
    <name type="scientific">Clostridium beijerinckii</name>
    <name type="common">Clostridium MP</name>
    <dbReference type="NCBI Taxonomy" id="1520"/>
    <lineage>
        <taxon>Bacteria</taxon>
        <taxon>Bacillati</taxon>
        <taxon>Bacillota</taxon>
        <taxon>Clostridia</taxon>
        <taxon>Eubacteriales</taxon>
        <taxon>Clostridiaceae</taxon>
        <taxon>Clostridium</taxon>
    </lineage>
</organism>
<protein>
    <submittedName>
        <fullName evidence="5">30S ribosomal protein S1</fullName>
    </submittedName>
</protein>
<dbReference type="KEGG" id="cbei:LF65_00555"/>
<dbReference type="GO" id="GO:0022627">
    <property type="term" value="C:cytosolic small ribosomal subunit"/>
    <property type="evidence" value="ECO:0007669"/>
    <property type="project" value="TreeGrafter"/>
</dbReference>
<dbReference type="Proteomes" id="UP000031866">
    <property type="component" value="Chromosome"/>
</dbReference>
<gene>
    <name evidence="5" type="ORF">LF65_00555</name>
</gene>
<dbReference type="InterPro" id="IPR012340">
    <property type="entry name" value="NA-bd_OB-fold"/>
</dbReference>
<dbReference type="GO" id="GO:0003729">
    <property type="term" value="F:mRNA binding"/>
    <property type="evidence" value="ECO:0007669"/>
    <property type="project" value="UniProtKB-ARBA"/>
</dbReference>
<proteinExistence type="inferred from homology"/>
<dbReference type="CDD" id="cd05688">
    <property type="entry name" value="S1_RPS1_repeat_ec3"/>
    <property type="match status" value="1"/>
</dbReference>
<name>A0A0B5QG49_CLOBE</name>
<dbReference type="InterPro" id="IPR050437">
    <property type="entry name" value="Ribos_protein_bS1-like"/>
</dbReference>
<evidence type="ECO:0000313" key="6">
    <source>
        <dbReference type="Proteomes" id="UP000031866"/>
    </source>
</evidence>
<feature type="domain" description="S1 motif" evidence="4">
    <location>
        <begin position="25"/>
        <end position="93"/>
    </location>
</feature>
<dbReference type="SMART" id="SM00316">
    <property type="entry name" value="S1"/>
    <property type="match status" value="4"/>
</dbReference>
<evidence type="ECO:0000259" key="4">
    <source>
        <dbReference type="PROSITE" id="PS50126"/>
    </source>
</evidence>
<keyword evidence="2 5" id="KW-0689">Ribosomal protein</keyword>
<dbReference type="PANTHER" id="PTHR10724:SF7">
    <property type="entry name" value="SMALL RIBOSOMAL SUBUNIT PROTEIN BS1C"/>
    <property type="match status" value="1"/>
</dbReference>
<dbReference type="FunFam" id="2.40.50.140:FF:000051">
    <property type="entry name" value="RNA-binding transcriptional accessory protein"/>
    <property type="match status" value="2"/>
</dbReference>
<evidence type="ECO:0000256" key="3">
    <source>
        <dbReference type="ARBA" id="ARBA00023274"/>
    </source>
</evidence>
<dbReference type="CDD" id="cd04465">
    <property type="entry name" value="S1_RPS1_repeat_ec2_hs2"/>
    <property type="match status" value="1"/>
</dbReference>
<comment type="similarity">
    <text evidence="1">Belongs to the bacterial ribosomal protein bS1 family.</text>
</comment>
<feature type="domain" description="S1 motif" evidence="4">
    <location>
        <begin position="282"/>
        <end position="351"/>
    </location>
</feature>
<evidence type="ECO:0000256" key="2">
    <source>
        <dbReference type="ARBA" id="ARBA00022980"/>
    </source>
</evidence>